<protein>
    <recommendedName>
        <fullName evidence="2">SCP domain-containing protein</fullName>
    </recommendedName>
</protein>
<gene>
    <name evidence="3" type="ORF">H6P81_021022</name>
</gene>
<evidence type="ECO:0000256" key="1">
    <source>
        <dbReference type="SAM" id="SignalP"/>
    </source>
</evidence>
<reference evidence="3 4" key="1">
    <citation type="submission" date="2021-07" db="EMBL/GenBank/DDBJ databases">
        <title>The Aristolochia fimbriata genome: insights into angiosperm evolution, floral development and chemical biosynthesis.</title>
        <authorList>
            <person name="Jiao Y."/>
        </authorList>
    </citation>
    <scope>NUCLEOTIDE SEQUENCE [LARGE SCALE GENOMIC DNA]</scope>
    <source>
        <strain evidence="3">IBCAS-2021</strain>
        <tissue evidence="3">Leaf</tissue>
    </source>
</reference>
<proteinExistence type="predicted"/>
<dbReference type="PRINTS" id="PR00837">
    <property type="entry name" value="V5TPXLIKE"/>
</dbReference>
<accession>A0AAV7DW74</accession>
<dbReference type="InterPro" id="IPR001283">
    <property type="entry name" value="CRISP-related"/>
</dbReference>
<dbReference type="InterPro" id="IPR035940">
    <property type="entry name" value="CAP_sf"/>
</dbReference>
<dbReference type="InterPro" id="IPR014044">
    <property type="entry name" value="CAP_dom"/>
</dbReference>
<dbReference type="EMBL" id="JAINDJ010000008">
    <property type="protein sequence ID" value="KAG9440857.1"/>
    <property type="molecule type" value="Genomic_DNA"/>
</dbReference>
<dbReference type="Pfam" id="PF00188">
    <property type="entry name" value="CAP"/>
    <property type="match status" value="1"/>
</dbReference>
<dbReference type="CDD" id="cd05381">
    <property type="entry name" value="CAP_PR-1"/>
    <property type="match status" value="1"/>
</dbReference>
<dbReference type="PANTHER" id="PTHR10334">
    <property type="entry name" value="CYSTEINE-RICH SECRETORY PROTEIN-RELATED"/>
    <property type="match status" value="1"/>
</dbReference>
<evidence type="ECO:0000313" key="4">
    <source>
        <dbReference type="Proteomes" id="UP000825729"/>
    </source>
</evidence>
<organism evidence="3 4">
    <name type="scientific">Aristolochia fimbriata</name>
    <name type="common">White veined hardy Dutchman's pipe vine</name>
    <dbReference type="NCBI Taxonomy" id="158543"/>
    <lineage>
        <taxon>Eukaryota</taxon>
        <taxon>Viridiplantae</taxon>
        <taxon>Streptophyta</taxon>
        <taxon>Embryophyta</taxon>
        <taxon>Tracheophyta</taxon>
        <taxon>Spermatophyta</taxon>
        <taxon>Magnoliopsida</taxon>
        <taxon>Magnoliidae</taxon>
        <taxon>Piperales</taxon>
        <taxon>Aristolochiaceae</taxon>
        <taxon>Aristolochia</taxon>
    </lineage>
</organism>
<comment type="caution">
    <text evidence="3">The sequence shown here is derived from an EMBL/GenBank/DDBJ whole genome shotgun (WGS) entry which is preliminary data.</text>
</comment>
<dbReference type="AlphaFoldDB" id="A0AAV7DW74"/>
<dbReference type="SMART" id="SM00198">
    <property type="entry name" value="SCP"/>
    <property type="match status" value="1"/>
</dbReference>
<evidence type="ECO:0000259" key="2">
    <source>
        <dbReference type="SMART" id="SM00198"/>
    </source>
</evidence>
<dbReference type="Gene3D" id="3.40.33.10">
    <property type="entry name" value="CAP"/>
    <property type="match status" value="1"/>
</dbReference>
<keyword evidence="1" id="KW-0732">Signal</keyword>
<name>A0AAV7DW74_ARIFI</name>
<feature type="signal peptide" evidence="1">
    <location>
        <begin position="1"/>
        <end position="22"/>
    </location>
</feature>
<dbReference type="SUPFAM" id="SSF55797">
    <property type="entry name" value="PR-1-like"/>
    <property type="match status" value="1"/>
</dbReference>
<dbReference type="Proteomes" id="UP000825729">
    <property type="component" value="Unassembled WGS sequence"/>
</dbReference>
<keyword evidence="4" id="KW-1185">Reference proteome</keyword>
<evidence type="ECO:0000313" key="3">
    <source>
        <dbReference type="EMBL" id="KAG9440857.1"/>
    </source>
</evidence>
<sequence length="172" mass="18739">MALSMSLVVLLAMVSILGSALGSRPLIAPNKPNATEVFLGEHNKAREAVGVAPLRWSPKLAEEASLLARYQRDNKKCGFAETSKSVYGVNQAWAGWSMTPKEAMDLWVKEKKFYSHGSNTCAARHECGVYLQVVWRKSLEVGCAQAVCGKGTATLTICYYNPPGNVIGEKPY</sequence>
<feature type="chain" id="PRO_5043653035" description="SCP domain-containing protein" evidence="1">
    <location>
        <begin position="23"/>
        <end position="172"/>
    </location>
</feature>
<feature type="domain" description="SCP" evidence="2">
    <location>
        <begin position="33"/>
        <end position="168"/>
    </location>
</feature>
<dbReference type="FunFam" id="3.40.33.10:FF:000004">
    <property type="entry name" value="CAP, cysteine-rich secretory protein, antigen 5"/>
    <property type="match status" value="1"/>
</dbReference>